<feature type="chain" id="PRO_5002742428" evidence="1">
    <location>
        <begin position="27"/>
        <end position="441"/>
    </location>
</feature>
<dbReference type="KEGG" id="mbr:MONBRDRAFT_36634"/>
<dbReference type="OMA" id="GICEKYW"/>
<gene>
    <name evidence="2" type="ORF">MONBRDRAFT_36634</name>
</gene>
<keyword evidence="3" id="KW-1185">Reference proteome</keyword>
<proteinExistence type="predicted"/>
<keyword evidence="1" id="KW-0732">Signal</keyword>
<dbReference type="PANTHER" id="PTHR35190">
    <property type="entry name" value="PROTEIN DCD1B"/>
    <property type="match status" value="1"/>
</dbReference>
<dbReference type="AlphaFoldDB" id="A9UWH9"/>
<feature type="signal peptide" evidence="1">
    <location>
        <begin position="1"/>
        <end position="26"/>
    </location>
</feature>
<sequence>MTMMTCSFWAVALVALVALAPVAIRADCPGTPNLRPIYSSDPVLVKSIENASLYHVGTGENGTTLRVLHLYGSPYAMGYAQGQLLADDIKTMVAAFFEYLDDTIAPYINWLPQDVQKIILEDGPAAALQFEVDLTMPYISQYFLDEIRGLADGCNCGIDYKTVLQVHLFPELIKASCSMFGAWGPAIANVSGTVNQLRALDWGLDNPLVNYSLVAVYHPEEGLGHPFASVTFNGFIGSITSYGGLVGMSEKVWLSYNESASRAGVPFHFLMRDAAQFDRTIDDTLNRIYNSKRTCSVHLGVGSSLDKQFRAVEYSHEEVLVYDDKNYPSYLPAHPLFDGLVFINKHVQPSSDTCMGSLMTKYYGSLDAETTIRNVLGNTASGDMHAAFYDYGNNVIHVSVAGLPVANDGNGTVIDGPMAPAHARPWFRLDMEKLFAQTQAQ</sequence>
<evidence type="ECO:0000256" key="1">
    <source>
        <dbReference type="SAM" id="SignalP"/>
    </source>
</evidence>
<dbReference type="Proteomes" id="UP000001357">
    <property type="component" value="Unassembled WGS sequence"/>
</dbReference>
<dbReference type="InterPro" id="IPR047803">
    <property type="entry name" value="DCD1A/B-like"/>
</dbReference>
<protein>
    <submittedName>
        <fullName evidence="2">Uncharacterized protein</fullName>
    </submittedName>
</protein>
<dbReference type="InParanoid" id="A9UWH9"/>
<dbReference type="GeneID" id="5890367"/>
<name>A9UWH9_MONBE</name>
<evidence type="ECO:0000313" key="3">
    <source>
        <dbReference type="Proteomes" id="UP000001357"/>
    </source>
</evidence>
<dbReference type="RefSeq" id="XP_001744814.1">
    <property type="nucleotide sequence ID" value="XM_001744762.1"/>
</dbReference>
<evidence type="ECO:0000313" key="2">
    <source>
        <dbReference type="EMBL" id="EDQ90047.1"/>
    </source>
</evidence>
<dbReference type="PANTHER" id="PTHR35190:SF2">
    <property type="entry name" value="PROTEIN DCD1B"/>
    <property type="match status" value="1"/>
</dbReference>
<dbReference type="Gene3D" id="3.60.60.10">
    <property type="entry name" value="Penicillin V Acylase, Chain A"/>
    <property type="match status" value="1"/>
</dbReference>
<organism evidence="2 3">
    <name type="scientific">Monosiga brevicollis</name>
    <name type="common">Choanoflagellate</name>
    <dbReference type="NCBI Taxonomy" id="81824"/>
    <lineage>
        <taxon>Eukaryota</taxon>
        <taxon>Choanoflagellata</taxon>
        <taxon>Craspedida</taxon>
        <taxon>Salpingoecidae</taxon>
        <taxon>Monosiga</taxon>
    </lineage>
</organism>
<dbReference type="EMBL" id="CH991548">
    <property type="protein sequence ID" value="EDQ90047.1"/>
    <property type="molecule type" value="Genomic_DNA"/>
</dbReference>
<accession>A9UWH9</accession>
<reference evidence="2 3" key="1">
    <citation type="journal article" date="2008" name="Nature">
        <title>The genome of the choanoflagellate Monosiga brevicollis and the origin of metazoans.</title>
        <authorList>
            <consortium name="JGI Sequencing"/>
            <person name="King N."/>
            <person name="Westbrook M.J."/>
            <person name="Young S.L."/>
            <person name="Kuo A."/>
            <person name="Abedin M."/>
            <person name="Chapman J."/>
            <person name="Fairclough S."/>
            <person name="Hellsten U."/>
            <person name="Isogai Y."/>
            <person name="Letunic I."/>
            <person name="Marr M."/>
            <person name="Pincus D."/>
            <person name="Putnam N."/>
            <person name="Rokas A."/>
            <person name="Wright K.J."/>
            <person name="Zuzow R."/>
            <person name="Dirks W."/>
            <person name="Good M."/>
            <person name="Goodstein D."/>
            <person name="Lemons D."/>
            <person name="Li W."/>
            <person name="Lyons J.B."/>
            <person name="Morris A."/>
            <person name="Nichols S."/>
            <person name="Richter D.J."/>
            <person name="Salamov A."/>
            <person name="Bork P."/>
            <person name="Lim W.A."/>
            <person name="Manning G."/>
            <person name="Miller W.T."/>
            <person name="McGinnis W."/>
            <person name="Shapiro H."/>
            <person name="Tjian R."/>
            <person name="Grigoriev I.V."/>
            <person name="Rokhsar D."/>
        </authorList>
    </citation>
    <scope>NUCLEOTIDE SEQUENCE [LARGE SCALE GENOMIC DNA]</scope>
    <source>
        <strain evidence="3">MX1 / ATCC 50154</strain>
    </source>
</reference>
<dbReference type="eggNOG" id="ENOG502RA4J">
    <property type="taxonomic scope" value="Eukaryota"/>
</dbReference>